<proteinExistence type="predicted"/>
<dbReference type="Gene3D" id="3.60.10.10">
    <property type="entry name" value="Endonuclease/exonuclease/phosphatase"/>
    <property type="match status" value="1"/>
</dbReference>
<dbReference type="AlphaFoldDB" id="A0A1G1ZII0"/>
<dbReference type="InterPro" id="IPR036691">
    <property type="entry name" value="Endo/exonu/phosph_ase_sf"/>
</dbReference>
<dbReference type="GO" id="GO:0003824">
    <property type="term" value="F:catalytic activity"/>
    <property type="evidence" value="ECO:0007669"/>
    <property type="project" value="InterPro"/>
</dbReference>
<feature type="domain" description="Endonuclease/exonuclease/phosphatase" evidence="1">
    <location>
        <begin position="24"/>
        <end position="251"/>
    </location>
</feature>
<sequence>MENKNIKLISLNTWAGRALYPLMHFFRKWKEDVDIFCLQEVQNIDQRIADERHPDEHICGPLFDKISSELKDFEGSFAFFDDDARRMSLAVFIRRGLPVKTVEDFIVYKPEQPKETGSRMLTSRKLQYITLDLNGRKLIVINYHGLWNGGPKIDTPERIEQSNKVSEFLNKFNSSKILCGDFNILPNTQSIKILEKGMRNLIKEYNISSTRTPLYRHYENSDEPNFADYILLTDDIHVKDFRILPDIVSDHSPLYLEFSF</sequence>
<dbReference type="Pfam" id="PF03372">
    <property type="entry name" value="Exo_endo_phos"/>
    <property type="match status" value="1"/>
</dbReference>
<protein>
    <recommendedName>
        <fullName evidence="1">Endonuclease/exonuclease/phosphatase domain-containing protein</fullName>
    </recommendedName>
</protein>
<comment type="caution">
    <text evidence="2">The sequence shown here is derived from an EMBL/GenBank/DDBJ whole genome shotgun (WGS) entry which is preliminary data.</text>
</comment>
<dbReference type="EMBL" id="MHJG01000003">
    <property type="protein sequence ID" value="OGY64382.1"/>
    <property type="molecule type" value="Genomic_DNA"/>
</dbReference>
<organism evidence="2 3">
    <name type="scientific">Candidatus Harrisonbacteria bacterium RIFCSPHIGHO2_02_FULL_42_16</name>
    <dbReference type="NCBI Taxonomy" id="1798404"/>
    <lineage>
        <taxon>Bacteria</taxon>
        <taxon>Candidatus Harrisoniibacteriota</taxon>
    </lineage>
</organism>
<evidence type="ECO:0000313" key="3">
    <source>
        <dbReference type="Proteomes" id="UP000177960"/>
    </source>
</evidence>
<name>A0A1G1ZII0_9BACT</name>
<dbReference type="STRING" id="1798404.A3B92_02515"/>
<accession>A0A1G1ZII0</accession>
<reference evidence="2 3" key="1">
    <citation type="journal article" date="2016" name="Nat. Commun.">
        <title>Thousands of microbial genomes shed light on interconnected biogeochemical processes in an aquifer system.</title>
        <authorList>
            <person name="Anantharaman K."/>
            <person name="Brown C.T."/>
            <person name="Hug L.A."/>
            <person name="Sharon I."/>
            <person name="Castelle C.J."/>
            <person name="Probst A.J."/>
            <person name="Thomas B.C."/>
            <person name="Singh A."/>
            <person name="Wilkins M.J."/>
            <person name="Karaoz U."/>
            <person name="Brodie E.L."/>
            <person name="Williams K.H."/>
            <person name="Hubbard S.S."/>
            <person name="Banfield J.F."/>
        </authorList>
    </citation>
    <scope>NUCLEOTIDE SEQUENCE [LARGE SCALE GENOMIC DNA]</scope>
</reference>
<dbReference type="Proteomes" id="UP000177960">
    <property type="component" value="Unassembled WGS sequence"/>
</dbReference>
<dbReference type="InterPro" id="IPR005135">
    <property type="entry name" value="Endo/exonuclease/phosphatase"/>
</dbReference>
<gene>
    <name evidence="2" type="ORF">A3B92_02515</name>
</gene>
<evidence type="ECO:0000259" key="1">
    <source>
        <dbReference type="Pfam" id="PF03372"/>
    </source>
</evidence>
<evidence type="ECO:0000313" key="2">
    <source>
        <dbReference type="EMBL" id="OGY64382.1"/>
    </source>
</evidence>
<dbReference type="SUPFAM" id="SSF56219">
    <property type="entry name" value="DNase I-like"/>
    <property type="match status" value="1"/>
</dbReference>